<feature type="compositionally biased region" description="Polar residues" evidence="1">
    <location>
        <begin position="209"/>
        <end position="226"/>
    </location>
</feature>
<feature type="region of interest" description="Disordered" evidence="1">
    <location>
        <begin position="77"/>
        <end position="138"/>
    </location>
</feature>
<accession>A0ABN7SRV9</accession>
<dbReference type="EMBL" id="OU015566">
    <property type="protein sequence ID" value="CAG5104827.1"/>
    <property type="molecule type" value="Genomic_DNA"/>
</dbReference>
<organism evidence="2 3">
    <name type="scientific">Oikopleura dioica</name>
    <name type="common">Tunicate</name>
    <dbReference type="NCBI Taxonomy" id="34765"/>
    <lineage>
        <taxon>Eukaryota</taxon>
        <taxon>Metazoa</taxon>
        <taxon>Chordata</taxon>
        <taxon>Tunicata</taxon>
        <taxon>Appendicularia</taxon>
        <taxon>Copelata</taxon>
        <taxon>Oikopleuridae</taxon>
        <taxon>Oikopleura</taxon>
    </lineage>
</organism>
<sequence>MTWNRGNSYSDRKSGGNSRRRNGFRNRIPLEKRKIKTDFDEKAFPGLKDLTQKERNNFFTLYERHDQEYDQPFTFKKKEKATRHEISNVRTTKRAISPVHQNFKSKRPRSSTRPDEPTRSGPIYNDSTTDEEDPYGFKENYSNPTKIRLEAENQRRINWVLSLSDEEFHWLRKQQGIHGDTQEKAAQAEVERKSIQTQYRKEDFKSVNPYDSFSSRARISTNSSHSIDARLEELQSSMSKRSHDF</sequence>
<proteinExistence type="predicted"/>
<reference evidence="2 3" key="1">
    <citation type="submission" date="2021-04" db="EMBL/GenBank/DDBJ databases">
        <authorList>
            <person name="Bliznina A."/>
        </authorList>
    </citation>
    <scope>NUCLEOTIDE SEQUENCE [LARGE SCALE GENOMIC DNA]</scope>
</reference>
<keyword evidence="3" id="KW-1185">Reference proteome</keyword>
<name>A0ABN7SRV9_OIKDI</name>
<gene>
    <name evidence="2" type="ORF">OKIOD_LOCUS10344</name>
</gene>
<evidence type="ECO:0000313" key="2">
    <source>
        <dbReference type="EMBL" id="CAG5104827.1"/>
    </source>
</evidence>
<protein>
    <submittedName>
        <fullName evidence="2">Oidioi.mRNA.OKI2018_I69.chr1.g1579.t1.cds</fullName>
    </submittedName>
</protein>
<dbReference type="Proteomes" id="UP001158576">
    <property type="component" value="Chromosome 1"/>
</dbReference>
<evidence type="ECO:0000256" key="1">
    <source>
        <dbReference type="SAM" id="MobiDB-lite"/>
    </source>
</evidence>
<evidence type="ECO:0000313" key="3">
    <source>
        <dbReference type="Proteomes" id="UP001158576"/>
    </source>
</evidence>
<feature type="region of interest" description="Disordered" evidence="1">
    <location>
        <begin position="207"/>
        <end position="245"/>
    </location>
</feature>
<feature type="region of interest" description="Disordered" evidence="1">
    <location>
        <begin position="1"/>
        <end position="29"/>
    </location>
</feature>